<feature type="coiled-coil region" evidence="17">
    <location>
        <begin position="4"/>
        <end position="31"/>
    </location>
</feature>
<gene>
    <name evidence="21" type="ORF">LCGC14_1213500</name>
</gene>
<dbReference type="SUPFAM" id="SSF55021">
    <property type="entry name" value="ACT-like"/>
    <property type="match status" value="1"/>
</dbReference>
<evidence type="ECO:0000313" key="21">
    <source>
        <dbReference type="EMBL" id="KKM92931.1"/>
    </source>
</evidence>
<comment type="caution">
    <text evidence="21">The sequence shown here is derived from an EMBL/GenBank/DDBJ whole genome shotgun (WGS) entry which is preliminary data.</text>
</comment>
<evidence type="ECO:0000256" key="15">
    <source>
        <dbReference type="ARBA" id="ARBA00031175"/>
    </source>
</evidence>
<feature type="domain" description="Chorismate mutase" evidence="18">
    <location>
        <begin position="5"/>
        <end position="94"/>
    </location>
</feature>
<dbReference type="PROSITE" id="PS51168">
    <property type="entry name" value="CHORISMATE_MUT_2"/>
    <property type="match status" value="1"/>
</dbReference>
<evidence type="ECO:0000256" key="10">
    <source>
        <dbReference type="ARBA" id="ARBA00023141"/>
    </source>
</evidence>
<dbReference type="SUPFAM" id="SSF53850">
    <property type="entry name" value="Periplasmic binding protein-like II"/>
    <property type="match status" value="1"/>
</dbReference>
<proteinExistence type="predicted"/>
<dbReference type="GO" id="GO:0046417">
    <property type="term" value="P:chorismate metabolic process"/>
    <property type="evidence" value="ECO:0007669"/>
    <property type="project" value="InterPro"/>
</dbReference>
<evidence type="ECO:0000256" key="12">
    <source>
        <dbReference type="ARBA" id="ARBA00023235"/>
    </source>
</evidence>
<evidence type="ECO:0000256" key="11">
    <source>
        <dbReference type="ARBA" id="ARBA00023222"/>
    </source>
</evidence>
<dbReference type="Pfam" id="PF01842">
    <property type="entry name" value="ACT"/>
    <property type="match status" value="1"/>
</dbReference>
<evidence type="ECO:0000259" key="20">
    <source>
        <dbReference type="PROSITE" id="PS51671"/>
    </source>
</evidence>
<keyword evidence="9" id="KW-0028">Amino-acid biosynthesis</keyword>
<dbReference type="GO" id="GO:0004664">
    <property type="term" value="F:prephenate dehydratase activity"/>
    <property type="evidence" value="ECO:0007669"/>
    <property type="project" value="UniProtKB-EC"/>
</dbReference>
<dbReference type="CDD" id="cd04905">
    <property type="entry name" value="ACT_CM-PDT"/>
    <property type="match status" value="1"/>
</dbReference>
<dbReference type="Gene3D" id="3.30.70.260">
    <property type="match status" value="1"/>
</dbReference>
<dbReference type="Pfam" id="PF00800">
    <property type="entry name" value="PDT"/>
    <property type="match status" value="1"/>
</dbReference>
<evidence type="ECO:0000256" key="1">
    <source>
        <dbReference type="ARBA" id="ARBA00000824"/>
    </source>
</evidence>
<name>A0A0F9M0R5_9ZZZZ</name>
<dbReference type="InterPro" id="IPR036979">
    <property type="entry name" value="CM_dom_sf"/>
</dbReference>
<evidence type="ECO:0000256" key="2">
    <source>
        <dbReference type="ARBA" id="ARBA00002364"/>
    </source>
</evidence>
<evidence type="ECO:0000256" key="4">
    <source>
        <dbReference type="ARBA" id="ARBA00004741"/>
    </source>
</evidence>
<evidence type="ECO:0000256" key="16">
    <source>
        <dbReference type="ARBA" id="ARBA00031520"/>
    </source>
</evidence>
<accession>A0A0F9M0R5</accession>
<dbReference type="UniPathway" id="UPA00120">
    <property type="reaction ID" value="UER00203"/>
</dbReference>
<dbReference type="GO" id="GO:0009094">
    <property type="term" value="P:L-phenylalanine biosynthetic process"/>
    <property type="evidence" value="ECO:0007669"/>
    <property type="project" value="UniProtKB-UniPathway"/>
</dbReference>
<reference evidence="21" key="1">
    <citation type="journal article" date="2015" name="Nature">
        <title>Complex archaea that bridge the gap between prokaryotes and eukaryotes.</title>
        <authorList>
            <person name="Spang A."/>
            <person name="Saw J.H."/>
            <person name="Jorgensen S.L."/>
            <person name="Zaremba-Niedzwiedzka K."/>
            <person name="Martijn J."/>
            <person name="Lind A.E."/>
            <person name="van Eijk R."/>
            <person name="Schleper C."/>
            <person name="Guy L."/>
            <person name="Ettema T.J."/>
        </authorList>
    </citation>
    <scope>NUCLEOTIDE SEQUENCE</scope>
</reference>
<keyword evidence="13" id="KW-0456">Lyase</keyword>
<dbReference type="SUPFAM" id="SSF48600">
    <property type="entry name" value="Chorismate mutase II"/>
    <property type="match status" value="1"/>
</dbReference>
<keyword evidence="17" id="KW-0175">Coiled coil</keyword>
<dbReference type="InterPro" id="IPR002701">
    <property type="entry name" value="CM_II_prokaryot"/>
</dbReference>
<comment type="pathway">
    <text evidence="5">Metabolic intermediate biosynthesis; prephenate biosynthesis; prephenate from chorismate: step 1/1.</text>
</comment>
<dbReference type="CDD" id="cd13630">
    <property type="entry name" value="PBP2_PDT_1"/>
    <property type="match status" value="1"/>
</dbReference>
<evidence type="ECO:0000259" key="19">
    <source>
        <dbReference type="PROSITE" id="PS51171"/>
    </source>
</evidence>
<dbReference type="PROSITE" id="PS51171">
    <property type="entry name" value="PREPHENATE_DEHYDR_3"/>
    <property type="match status" value="1"/>
</dbReference>
<dbReference type="Gene3D" id="1.20.59.10">
    <property type="entry name" value="Chorismate mutase"/>
    <property type="match status" value="1"/>
</dbReference>
<dbReference type="UniPathway" id="UPA00121">
    <property type="reaction ID" value="UER00345"/>
</dbReference>
<evidence type="ECO:0000256" key="5">
    <source>
        <dbReference type="ARBA" id="ARBA00004817"/>
    </source>
</evidence>
<keyword evidence="11" id="KW-0584">Phenylalanine biosynthesis</keyword>
<dbReference type="SMART" id="SM00830">
    <property type="entry name" value="CM_2"/>
    <property type="match status" value="1"/>
</dbReference>
<comment type="subcellular location">
    <subcellularLocation>
        <location evidence="3">Cytoplasm</location>
    </subcellularLocation>
</comment>
<dbReference type="Pfam" id="PF01817">
    <property type="entry name" value="CM_2"/>
    <property type="match status" value="1"/>
</dbReference>
<dbReference type="PANTHER" id="PTHR21022:SF19">
    <property type="entry name" value="PREPHENATE DEHYDRATASE-RELATED"/>
    <property type="match status" value="1"/>
</dbReference>
<dbReference type="NCBIfam" id="NF008865">
    <property type="entry name" value="PRK11898.1"/>
    <property type="match status" value="1"/>
</dbReference>
<comment type="catalytic activity">
    <reaction evidence="1">
        <text>chorismate = prephenate</text>
        <dbReference type="Rhea" id="RHEA:13897"/>
        <dbReference type="ChEBI" id="CHEBI:29748"/>
        <dbReference type="ChEBI" id="CHEBI:29934"/>
        <dbReference type="EC" id="5.4.99.5"/>
    </reaction>
</comment>
<dbReference type="PANTHER" id="PTHR21022">
    <property type="entry name" value="PREPHENATE DEHYDRATASE P PROTEIN"/>
    <property type="match status" value="1"/>
</dbReference>
<evidence type="ECO:0000256" key="7">
    <source>
        <dbReference type="ARBA" id="ARBA00014401"/>
    </source>
</evidence>
<dbReference type="InterPro" id="IPR036263">
    <property type="entry name" value="Chorismate_II_sf"/>
</dbReference>
<comment type="function">
    <text evidence="2">Catalyzes the Claisen rearrangement of chorismate to prephenate and the decarboxylation/dehydration of prephenate to phenylpyruvate.</text>
</comment>
<evidence type="ECO:0000256" key="13">
    <source>
        <dbReference type="ARBA" id="ARBA00023239"/>
    </source>
</evidence>
<evidence type="ECO:0000256" key="8">
    <source>
        <dbReference type="ARBA" id="ARBA00022490"/>
    </source>
</evidence>
<sequence length="366" mass="41870">MGNNNSENKKIEDLRDSINEIDDKIINLLNERGEIVQKVGNLKTVLDLNVSQPTREKEIIERIKTKSTILKPMSIEAIWREIFSASKLIQGFINKIGFLGPVGTFTHQAALGYFPKAGTEFISFKTTLDIFENIEKELIDYGVAPIENSLQGTVRETLDLLIEKNLFIYGEQEIRIVQNLISINDSDISKINNIISHPQAFAQARKWLKTYLPNARLIDANSTSEAVLKIRDLNDESYAAIGTEFSSKLEGLKILRPRIEDSSLNYTRFLIISKKKNNQKEGKVKTTIVFVTKHDPGALYGVLKIFAEFNINLLKIESRPRRMGRWEYIFLLDFEGDKIDQNVLNVLDKMNENVIWYKILGSYPLI</sequence>
<protein>
    <recommendedName>
        <fullName evidence="7">Bifunctional chorismate mutase/prephenate dehydratase</fullName>
        <ecNumber evidence="6">4.2.1.51</ecNumber>
    </recommendedName>
    <alternativeName>
        <fullName evidence="16">Chorismate mutase-prephenate dehydratase</fullName>
    </alternativeName>
    <alternativeName>
        <fullName evidence="15">p-protein</fullName>
    </alternativeName>
</protein>
<organism evidence="21">
    <name type="scientific">marine sediment metagenome</name>
    <dbReference type="NCBI Taxonomy" id="412755"/>
    <lineage>
        <taxon>unclassified sequences</taxon>
        <taxon>metagenomes</taxon>
        <taxon>ecological metagenomes</taxon>
    </lineage>
</organism>
<evidence type="ECO:0000256" key="3">
    <source>
        <dbReference type="ARBA" id="ARBA00004496"/>
    </source>
</evidence>
<evidence type="ECO:0000256" key="14">
    <source>
        <dbReference type="ARBA" id="ARBA00023268"/>
    </source>
</evidence>
<feature type="domain" description="ACT" evidence="20">
    <location>
        <begin position="287"/>
        <end position="364"/>
    </location>
</feature>
<dbReference type="InterPro" id="IPR002912">
    <property type="entry name" value="ACT_dom"/>
</dbReference>
<evidence type="ECO:0000256" key="6">
    <source>
        <dbReference type="ARBA" id="ARBA00013147"/>
    </source>
</evidence>
<dbReference type="GO" id="GO:0004106">
    <property type="term" value="F:chorismate mutase activity"/>
    <property type="evidence" value="ECO:0007669"/>
    <property type="project" value="UniProtKB-EC"/>
</dbReference>
<dbReference type="InterPro" id="IPR008242">
    <property type="entry name" value="Chor_mutase/pphenate_deHydtase"/>
</dbReference>
<evidence type="ECO:0000259" key="18">
    <source>
        <dbReference type="PROSITE" id="PS51168"/>
    </source>
</evidence>
<dbReference type="GO" id="GO:0005737">
    <property type="term" value="C:cytoplasm"/>
    <property type="evidence" value="ECO:0007669"/>
    <property type="project" value="UniProtKB-SubCell"/>
</dbReference>
<evidence type="ECO:0000256" key="17">
    <source>
        <dbReference type="SAM" id="Coils"/>
    </source>
</evidence>
<evidence type="ECO:0000256" key="9">
    <source>
        <dbReference type="ARBA" id="ARBA00022605"/>
    </source>
</evidence>
<keyword evidence="8" id="KW-0963">Cytoplasm</keyword>
<feature type="domain" description="Prephenate dehydratase" evidence="19">
    <location>
        <begin position="95"/>
        <end position="274"/>
    </location>
</feature>
<keyword evidence="10" id="KW-0057">Aromatic amino acid biosynthesis</keyword>
<dbReference type="PIRSF" id="PIRSF001500">
    <property type="entry name" value="Chor_mut_pdt_Ppr"/>
    <property type="match status" value="1"/>
</dbReference>
<dbReference type="InterPro" id="IPR045865">
    <property type="entry name" value="ACT-like_dom_sf"/>
</dbReference>
<dbReference type="AlphaFoldDB" id="A0A0F9M0R5"/>
<dbReference type="PROSITE" id="PS51671">
    <property type="entry name" value="ACT"/>
    <property type="match status" value="1"/>
</dbReference>
<comment type="pathway">
    <text evidence="4">Amino-acid biosynthesis; L-phenylalanine biosynthesis; phenylpyruvate from prephenate: step 1/1.</text>
</comment>
<keyword evidence="12" id="KW-0413">Isomerase</keyword>
<dbReference type="EMBL" id="LAZR01006333">
    <property type="protein sequence ID" value="KKM92931.1"/>
    <property type="molecule type" value="Genomic_DNA"/>
</dbReference>
<dbReference type="EC" id="4.2.1.51" evidence="6"/>
<dbReference type="InterPro" id="IPR001086">
    <property type="entry name" value="Preph_deHydtase"/>
</dbReference>
<dbReference type="Gene3D" id="3.40.190.10">
    <property type="entry name" value="Periplasmic binding protein-like II"/>
    <property type="match status" value="2"/>
</dbReference>
<keyword evidence="14" id="KW-0511">Multifunctional enzyme</keyword>